<reference evidence="10" key="1">
    <citation type="submission" date="2016-10" db="EMBL/GenBank/DDBJ databases">
        <authorList>
            <person name="Varghese N."/>
            <person name="Submissions S."/>
        </authorList>
    </citation>
    <scope>NUCLEOTIDE SEQUENCE [LARGE SCALE GENOMIC DNA]</scope>
    <source>
        <strain evidence="10">Gh-48</strain>
    </source>
</reference>
<comment type="subcellular location">
    <subcellularLocation>
        <location evidence="1">Cell outer membrane</location>
    </subcellularLocation>
</comment>
<dbReference type="Pfam" id="PF14322">
    <property type="entry name" value="SusD-like_3"/>
    <property type="match status" value="1"/>
</dbReference>
<organism evidence="9 10">
    <name type="scientific">Mucilaginibacter gossypiicola</name>
    <dbReference type="NCBI Taxonomy" id="551995"/>
    <lineage>
        <taxon>Bacteria</taxon>
        <taxon>Pseudomonadati</taxon>
        <taxon>Bacteroidota</taxon>
        <taxon>Sphingobacteriia</taxon>
        <taxon>Sphingobacteriales</taxon>
        <taxon>Sphingobacteriaceae</taxon>
        <taxon>Mucilaginibacter</taxon>
    </lineage>
</organism>
<protein>
    <submittedName>
        <fullName evidence="9">SusD family protein</fullName>
    </submittedName>
</protein>
<evidence type="ECO:0000256" key="2">
    <source>
        <dbReference type="ARBA" id="ARBA00006275"/>
    </source>
</evidence>
<comment type="similarity">
    <text evidence="2">Belongs to the SusD family.</text>
</comment>
<feature type="domain" description="RagB/SusD" evidence="7">
    <location>
        <begin position="338"/>
        <end position="415"/>
    </location>
</feature>
<dbReference type="EMBL" id="FOCL01000007">
    <property type="protein sequence ID" value="SEO33638.1"/>
    <property type="molecule type" value="Genomic_DNA"/>
</dbReference>
<dbReference type="AlphaFoldDB" id="A0A1H8NWE4"/>
<feature type="signal peptide" evidence="6">
    <location>
        <begin position="1"/>
        <end position="21"/>
    </location>
</feature>
<dbReference type="STRING" id="551995.SAMN05192574_107115"/>
<dbReference type="GO" id="GO:0009279">
    <property type="term" value="C:cell outer membrane"/>
    <property type="evidence" value="ECO:0007669"/>
    <property type="project" value="UniProtKB-SubCell"/>
</dbReference>
<evidence type="ECO:0000256" key="1">
    <source>
        <dbReference type="ARBA" id="ARBA00004442"/>
    </source>
</evidence>
<keyword evidence="3 6" id="KW-0732">Signal</keyword>
<keyword evidence="4" id="KW-0472">Membrane</keyword>
<dbReference type="SUPFAM" id="SSF48452">
    <property type="entry name" value="TPR-like"/>
    <property type="match status" value="1"/>
</dbReference>
<feature type="chain" id="PRO_5011760695" evidence="6">
    <location>
        <begin position="22"/>
        <end position="478"/>
    </location>
</feature>
<proteinExistence type="inferred from homology"/>
<dbReference type="RefSeq" id="WP_091214258.1">
    <property type="nucleotide sequence ID" value="NZ_FOCL01000007.1"/>
</dbReference>
<evidence type="ECO:0000259" key="8">
    <source>
        <dbReference type="Pfam" id="PF14322"/>
    </source>
</evidence>
<evidence type="ECO:0000256" key="4">
    <source>
        <dbReference type="ARBA" id="ARBA00023136"/>
    </source>
</evidence>
<dbReference type="PROSITE" id="PS51257">
    <property type="entry name" value="PROKAR_LIPOPROTEIN"/>
    <property type="match status" value="1"/>
</dbReference>
<accession>A0A1H8NWE4</accession>
<dbReference type="InterPro" id="IPR012944">
    <property type="entry name" value="SusD_RagB_dom"/>
</dbReference>
<dbReference type="Gene3D" id="1.25.40.390">
    <property type="match status" value="1"/>
</dbReference>
<dbReference type="Pfam" id="PF07980">
    <property type="entry name" value="SusD_RagB"/>
    <property type="match status" value="1"/>
</dbReference>
<gene>
    <name evidence="9" type="ORF">SAMN05192574_107115</name>
</gene>
<dbReference type="Proteomes" id="UP000198942">
    <property type="component" value="Unassembled WGS sequence"/>
</dbReference>
<evidence type="ECO:0000256" key="5">
    <source>
        <dbReference type="ARBA" id="ARBA00023237"/>
    </source>
</evidence>
<sequence>MIKRTNVITILAVTTAITLGACSKQLSVVPQNAVVNVNAITGQSSAEVVLNGAYFRFANGNASNFTDWTANEIPGSLYAGFIGDGYSTVNPEESNNYKNSSIFSQPIWDNSYKLIEASNDVISGVTNLSADAFTGNRRNEILGEARFLRAYGTFRVLSYFGQWWDISSQLGIVIRDQPSAVSNIAKARSNVSTCYNFITGDLDFAIANAPATNPHYYATKWAAMALKMRVLMSHGTPEDYTQVIALANAIRQSGFYTLEDNLKDIFNVKGLSSSEVILGIQPFAGQEKYYLALSRSYYPGTSNLWIAKQTLKDLLSNDPRGKWMLNNEDSHSVIIPNTYHFQKYIAYGALPTQLSETAYAFRLSEVYLLESEAIIRSGGSFDQAKTLLKTVMSKAGVTDFSAVDNATSSQSMLLQNYYEIVRNLVGEDGADWMALLRFPLATVTQLKPTITSNQQYILPIPLTEFQANPAIGAQNPGY</sequence>
<evidence type="ECO:0000256" key="3">
    <source>
        <dbReference type="ARBA" id="ARBA00022729"/>
    </source>
</evidence>
<dbReference type="OrthoDB" id="5694214at2"/>
<feature type="domain" description="SusD-like N-terminal" evidence="8">
    <location>
        <begin position="102"/>
        <end position="230"/>
    </location>
</feature>
<dbReference type="InterPro" id="IPR033985">
    <property type="entry name" value="SusD-like_N"/>
</dbReference>
<dbReference type="InterPro" id="IPR011990">
    <property type="entry name" value="TPR-like_helical_dom_sf"/>
</dbReference>
<keyword evidence="5" id="KW-0998">Cell outer membrane</keyword>
<evidence type="ECO:0000256" key="6">
    <source>
        <dbReference type="SAM" id="SignalP"/>
    </source>
</evidence>
<evidence type="ECO:0000259" key="7">
    <source>
        <dbReference type="Pfam" id="PF07980"/>
    </source>
</evidence>
<name>A0A1H8NWE4_9SPHI</name>
<evidence type="ECO:0000313" key="10">
    <source>
        <dbReference type="Proteomes" id="UP000198942"/>
    </source>
</evidence>
<keyword evidence="10" id="KW-1185">Reference proteome</keyword>
<evidence type="ECO:0000313" key="9">
    <source>
        <dbReference type="EMBL" id="SEO33638.1"/>
    </source>
</evidence>